<dbReference type="Proteomes" id="UP001234297">
    <property type="component" value="Chromosome 2"/>
</dbReference>
<protein>
    <submittedName>
        <fullName evidence="1">Uncharacterized protein</fullName>
    </submittedName>
</protein>
<name>A0ACC2MCZ2_PERAE</name>
<comment type="caution">
    <text evidence="1">The sequence shown here is derived from an EMBL/GenBank/DDBJ whole genome shotgun (WGS) entry which is preliminary data.</text>
</comment>
<accession>A0ACC2MCZ2</accession>
<evidence type="ECO:0000313" key="2">
    <source>
        <dbReference type="Proteomes" id="UP001234297"/>
    </source>
</evidence>
<keyword evidence="2" id="KW-1185">Reference proteome</keyword>
<gene>
    <name evidence="1" type="ORF">MRB53_005218</name>
</gene>
<sequence length="84" mass="9293">MSTLQRSSVSFRRQGSSSRHVWNDQTSPSPPSSAAGHQQEKYHDAITPEGPPEPTTPSPRTSRKEHKCGCSSVFKCIKSPRKDN</sequence>
<proteinExistence type="predicted"/>
<evidence type="ECO:0000313" key="1">
    <source>
        <dbReference type="EMBL" id="KAJ8643470.1"/>
    </source>
</evidence>
<organism evidence="1 2">
    <name type="scientific">Persea americana</name>
    <name type="common">Avocado</name>
    <dbReference type="NCBI Taxonomy" id="3435"/>
    <lineage>
        <taxon>Eukaryota</taxon>
        <taxon>Viridiplantae</taxon>
        <taxon>Streptophyta</taxon>
        <taxon>Embryophyta</taxon>
        <taxon>Tracheophyta</taxon>
        <taxon>Spermatophyta</taxon>
        <taxon>Magnoliopsida</taxon>
        <taxon>Magnoliidae</taxon>
        <taxon>Laurales</taxon>
        <taxon>Lauraceae</taxon>
        <taxon>Persea</taxon>
    </lineage>
</organism>
<reference evidence="1 2" key="1">
    <citation type="journal article" date="2022" name="Hortic Res">
        <title>A haplotype resolved chromosomal level avocado genome allows analysis of novel avocado genes.</title>
        <authorList>
            <person name="Nath O."/>
            <person name="Fletcher S.J."/>
            <person name="Hayward A."/>
            <person name="Shaw L.M."/>
            <person name="Masouleh A.K."/>
            <person name="Furtado A."/>
            <person name="Henry R.J."/>
            <person name="Mitter N."/>
        </authorList>
    </citation>
    <scope>NUCLEOTIDE SEQUENCE [LARGE SCALE GENOMIC DNA]</scope>
    <source>
        <strain evidence="2">cv. Hass</strain>
    </source>
</reference>
<dbReference type="EMBL" id="CM056810">
    <property type="protein sequence ID" value="KAJ8643470.1"/>
    <property type="molecule type" value="Genomic_DNA"/>
</dbReference>